<proteinExistence type="predicted"/>
<reference evidence="2" key="1">
    <citation type="submission" date="2022-07" db="EMBL/GenBank/DDBJ databases">
        <title>Genome Sequence of Xylaria arbuscula.</title>
        <authorList>
            <person name="Buettner E."/>
        </authorList>
    </citation>
    <scope>NUCLEOTIDE SEQUENCE</scope>
    <source>
        <strain evidence="2">VT107</strain>
    </source>
</reference>
<dbReference type="GO" id="GO:0004458">
    <property type="term" value="F:D-lactate dehydrogenase (cytochrome) activity"/>
    <property type="evidence" value="ECO:0007669"/>
    <property type="project" value="TreeGrafter"/>
</dbReference>
<dbReference type="PANTHER" id="PTHR11748:SF114">
    <property type="entry name" value="ARYL-ALCOHOL OXIDASE VANILLYL-ALCOHOL OXIDASE (AFU_ORTHOLOGUE AFUA_3G09500)-RELATED"/>
    <property type="match status" value="1"/>
</dbReference>
<dbReference type="GO" id="GO:0008720">
    <property type="term" value="F:D-lactate dehydrogenase (NAD+) activity"/>
    <property type="evidence" value="ECO:0007669"/>
    <property type="project" value="TreeGrafter"/>
</dbReference>
<organism evidence="2 3">
    <name type="scientific">Xylaria arbuscula</name>
    <dbReference type="NCBI Taxonomy" id="114810"/>
    <lineage>
        <taxon>Eukaryota</taxon>
        <taxon>Fungi</taxon>
        <taxon>Dikarya</taxon>
        <taxon>Ascomycota</taxon>
        <taxon>Pezizomycotina</taxon>
        <taxon>Sordariomycetes</taxon>
        <taxon>Xylariomycetidae</taxon>
        <taxon>Xylariales</taxon>
        <taxon>Xylariaceae</taxon>
        <taxon>Xylaria</taxon>
    </lineage>
</organism>
<evidence type="ECO:0000259" key="1">
    <source>
        <dbReference type="PROSITE" id="PS51387"/>
    </source>
</evidence>
<dbReference type="PANTHER" id="PTHR11748">
    <property type="entry name" value="D-LACTATE DEHYDROGENASE"/>
    <property type="match status" value="1"/>
</dbReference>
<dbReference type="Gene3D" id="3.30.465.10">
    <property type="match status" value="1"/>
</dbReference>
<dbReference type="Pfam" id="PF01565">
    <property type="entry name" value="FAD_binding_4"/>
    <property type="match status" value="1"/>
</dbReference>
<dbReference type="InterPro" id="IPR016166">
    <property type="entry name" value="FAD-bd_PCMH"/>
</dbReference>
<dbReference type="InterPro" id="IPR016167">
    <property type="entry name" value="FAD-bd_PCMH_sub1"/>
</dbReference>
<dbReference type="GO" id="GO:0071949">
    <property type="term" value="F:FAD binding"/>
    <property type="evidence" value="ECO:0007669"/>
    <property type="project" value="InterPro"/>
</dbReference>
<comment type="caution">
    <text evidence="2">The sequence shown here is derived from an EMBL/GenBank/DDBJ whole genome shotgun (WGS) entry which is preliminary data.</text>
</comment>
<dbReference type="SUPFAM" id="SSF56176">
    <property type="entry name" value="FAD-binding/transporter-associated domain-like"/>
    <property type="match status" value="1"/>
</dbReference>
<dbReference type="GO" id="GO:0005739">
    <property type="term" value="C:mitochondrion"/>
    <property type="evidence" value="ECO:0007669"/>
    <property type="project" value="TreeGrafter"/>
</dbReference>
<dbReference type="PROSITE" id="PS51387">
    <property type="entry name" value="FAD_PCMH"/>
    <property type="match status" value="1"/>
</dbReference>
<accession>A0A9W8NE81</accession>
<dbReference type="EMBL" id="JANPWZ010000876">
    <property type="protein sequence ID" value="KAJ3571026.1"/>
    <property type="molecule type" value="Genomic_DNA"/>
</dbReference>
<gene>
    <name evidence="2" type="ORF">NPX13_g5522</name>
</gene>
<keyword evidence="3" id="KW-1185">Reference proteome</keyword>
<sequence length="211" mass="23351">MASVPGLPPAYADPTYQTAHEEVFSKPLTKEIETVLPPSVSKDDFARAIKKATEVLGKDSVFTGDDLKYYIDPYDIPEVGRVRNIPSAAVCPSSVEELQRFLKVANEYSIAVWTFSRGKNLGYGGPAPRTPGCIALDLHRMNKIIEVNEKFGYVVVEPGVTFGDLYTFCAEKKLKLWPSVASLGWGSVVGNTEAWDLSQRPYTTRISQAWK</sequence>
<dbReference type="Gene3D" id="3.30.43.10">
    <property type="entry name" value="Uridine Diphospho-n-acetylenolpyruvylglucosamine Reductase, domain 2"/>
    <property type="match status" value="1"/>
</dbReference>
<dbReference type="GO" id="GO:1903457">
    <property type="term" value="P:lactate catabolic process"/>
    <property type="evidence" value="ECO:0007669"/>
    <property type="project" value="TreeGrafter"/>
</dbReference>
<dbReference type="InterPro" id="IPR006094">
    <property type="entry name" value="Oxid_FAD_bind_N"/>
</dbReference>
<evidence type="ECO:0000313" key="2">
    <source>
        <dbReference type="EMBL" id="KAJ3571026.1"/>
    </source>
</evidence>
<dbReference type="VEuPathDB" id="FungiDB:F4678DRAFT_411535"/>
<evidence type="ECO:0000313" key="3">
    <source>
        <dbReference type="Proteomes" id="UP001148614"/>
    </source>
</evidence>
<feature type="domain" description="FAD-binding PCMH-type" evidence="1">
    <location>
        <begin position="82"/>
        <end position="211"/>
    </location>
</feature>
<dbReference type="Proteomes" id="UP001148614">
    <property type="component" value="Unassembled WGS sequence"/>
</dbReference>
<dbReference type="InterPro" id="IPR036318">
    <property type="entry name" value="FAD-bd_PCMH-like_sf"/>
</dbReference>
<name>A0A9W8NE81_9PEZI</name>
<dbReference type="InterPro" id="IPR016169">
    <property type="entry name" value="FAD-bd_PCMH_sub2"/>
</dbReference>
<dbReference type="AlphaFoldDB" id="A0A9W8NE81"/>
<protein>
    <recommendedName>
        <fullName evidence="1">FAD-binding PCMH-type domain-containing protein</fullName>
    </recommendedName>
</protein>